<proteinExistence type="predicted"/>
<gene>
    <name evidence="1" type="ORF">J27TS8_38320</name>
</gene>
<dbReference type="RefSeq" id="WP_095309654.1">
    <property type="nucleotide sequence ID" value="NZ_BORC01000008.1"/>
</dbReference>
<keyword evidence="2" id="KW-1185">Reference proteome</keyword>
<name>A0A919WLK7_9BACI</name>
<dbReference type="EMBL" id="BORC01000008">
    <property type="protein sequence ID" value="GIN63839.1"/>
    <property type="molecule type" value="Genomic_DNA"/>
</dbReference>
<protein>
    <submittedName>
        <fullName evidence="1">ATP synthase F1 subunit delta</fullName>
    </submittedName>
</protein>
<accession>A0A919WLK7</accession>
<dbReference type="AlphaFoldDB" id="A0A919WLK7"/>
<comment type="caution">
    <text evidence="1">The sequence shown here is derived from an EMBL/GenBank/DDBJ whole genome shotgun (WGS) entry which is preliminary data.</text>
</comment>
<evidence type="ECO:0000313" key="1">
    <source>
        <dbReference type="EMBL" id="GIN63839.1"/>
    </source>
</evidence>
<dbReference type="Proteomes" id="UP000682111">
    <property type="component" value="Unassembled WGS sequence"/>
</dbReference>
<organism evidence="1 2">
    <name type="scientific">Robertmurraya siralis</name>
    <dbReference type="NCBI Taxonomy" id="77777"/>
    <lineage>
        <taxon>Bacteria</taxon>
        <taxon>Bacillati</taxon>
        <taxon>Bacillota</taxon>
        <taxon>Bacilli</taxon>
        <taxon>Bacillales</taxon>
        <taxon>Bacillaceae</taxon>
        <taxon>Robertmurraya</taxon>
    </lineage>
</organism>
<dbReference type="Pfam" id="PF14101">
    <property type="entry name" value="DUF4275"/>
    <property type="match status" value="1"/>
</dbReference>
<reference evidence="1" key="1">
    <citation type="submission" date="2021-03" db="EMBL/GenBank/DDBJ databases">
        <title>Antimicrobial resistance genes in bacteria isolated from Japanese honey, and their potential for conferring macrolide and lincosamide resistance in the American foulbrood pathogen Paenibacillus larvae.</title>
        <authorList>
            <person name="Okamoto M."/>
            <person name="Kumagai M."/>
            <person name="Kanamori H."/>
            <person name="Takamatsu D."/>
        </authorList>
    </citation>
    <scope>NUCLEOTIDE SEQUENCE</scope>
    <source>
        <strain evidence="1">J27TS8</strain>
    </source>
</reference>
<dbReference type="InterPro" id="IPR025454">
    <property type="entry name" value="DUF4275"/>
</dbReference>
<evidence type="ECO:0000313" key="2">
    <source>
        <dbReference type="Proteomes" id="UP000682111"/>
    </source>
</evidence>
<sequence>MENRVGLIQAFKKKRVKVTEIPKWGTYLRKKWEDEFVHHLTVQEKEDIYLYSSHWASGFLWHVFSYDKRKYLQFDEADKAFESENKKFCYLFFQHYDDAYILENATKVTAADFNEEEDVYIVDKDFTWTYVRTHDSGYLGPYFSRIGE</sequence>